<dbReference type="Gene3D" id="3.30.420.10">
    <property type="entry name" value="Ribonuclease H-like superfamily/Ribonuclease H"/>
    <property type="match status" value="1"/>
</dbReference>
<comment type="caution">
    <text evidence="1">The sequence shown here is derived from an EMBL/GenBank/DDBJ whole genome shotgun (WGS) entry which is preliminary data.</text>
</comment>
<reference evidence="1 2" key="1">
    <citation type="submission" date="2021-03" db="EMBL/GenBank/DDBJ databases">
        <title>Antimicrobial resistance genes in bacteria isolated from Japanese honey, and their potential for conferring macrolide and lincosamide resistance in the American foulbrood pathogen Paenibacillus larvae.</title>
        <authorList>
            <person name="Okamoto M."/>
            <person name="Kumagai M."/>
            <person name="Kanamori H."/>
            <person name="Takamatsu D."/>
        </authorList>
    </citation>
    <scope>NUCLEOTIDE SEQUENCE [LARGE SCALE GENOMIC DNA]</scope>
    <source>
        <strain evidence="1 2">J42TS3</strain>
    </source>
</reference>
<name>A0ABQ4MIV5_9BACL</name>
<dbReference type="RefSeq" id="WP_213656672.1">
    <property type="nucleotide sequence ID" value="NZ_BOSL01000026.1"/>
</dbReference>
<evidence type="ECO:0000313" key="1">
    <source>
        <dbReference type="EMBL" id="GIP55923.1"/>
    </source>
</evidence>
<organism evidence="1 2">
    <name type="scientific">Paenibacillus vini</name>
    <dbReference type="NCBI Taxonomy" id="1476024"/>
    <lineage>
        <taxon>Bacteria</taxon>
        <taxon>Bacillati</taxon>
        <taxon>Bacillota</taxon>
        <taxon>Bacilli</taxon>
        <taxon>Bacillales</taxon>
        <taxon>Paenibacillaceae</taxon>
        <taxon>Paenibacillus</taxon>
    </lineage>
</organism>
<accession>A0ABQ4MIV5</accession>
<keyword evidence="2" id="KW-1185">Reference proteome</keyword>
<evidence type="ECO:0000313" key="2">
    <source>
        <dbReference type="Proteomes" id="UP000679992"/>
    </source>
</evidence>
<protein>
    <submittedName>
        <fullName evidence="1">Uncharacterized protein</fullName>
    </submittedName>
</protein>
<dbReference type="Proteomes" id="UP000679992">
    <property type="component" value="Unassembled WGS sequence"/>
</dbReference>
<dbReference type="EMBL" id="BOSL01000026">
    <property type="protein sequence ID" value="GIP55923.1"/>
    <property type="molecule type" value="Genomic_DNA"/>
</dbReference>
<gene>
    <name evidence="1" type="ORF">J42TS3_49580</name>
</gene>
<dbReference type="SUPFAM" id="SSF53098">
    <property type="entry name" value="Ribonuclease H-like"/>
    <property type="match status" value="1"/>
</dbReference>
<dbReference type="InterPro" id="IPR012337">
    <property type="entry name" value="RNaseH-like_sf"/>
</dbReference>
<dbReference type="InterPro" id="IPR036397">
    <property type="entry name" value="RNaseH_sf"/>
</dbReference>
<proteinExistence type="predicted"/>
<sequence length="177" mass="19460">MRFVGIDPSTKTGLVILDEQGNVWDKKEIHLKNGIYSSSEELHEYGIDIVQSIPSNSVICIEGFSYGSKGKGVSTQYGVGFSIRFALADVGLKFIEVTPSQVKKFATGKGNTPKDGMVLPIYRNWGFEDNSDNIRDAFVLAEIARHIRGGAVGHKYQQEVVQAILEPSKPKKKSKAV</sequence>